<gene>
    <name evidence="5" type="ORF">B9G98_02322</name>
</gene>
<keyword evidence="2 5" id="KW-0689">Ribosomal protein</keyword>
<comment type="similarity">
    <text evidence="1">Belongs to the bacterial ribosomal protein bS18 family.</text>
</comment>
<evidence type="ECO:0000256" key="1">
    <source>
        <dbReference type="ARBA" id="ARBA00005589"/>
    </source>
</evidence>
<dbReference type="GO" id="GO:0032543">
    <property type="term" value="P:mitochondrial translation"/>
    <property type="evidence" value="ECO:0007669"/>
    <property type="project" value="TreeGrafter"/>
</dbReference>
<comment type="caution">
    <text evidence="5">The sequence shown here is derived from an EMBL/GenBank/DDBJ whole genome shotgun (WGS) entry which is preliminary data.</text>
</comment>
<dbReference type="GO" id="GO:0003735">
    <property type="term" value="F:structural constituent of ribosome"/>
    <property type="evidence" value="ECO:0007669"/>
    <property type="project" value="InterPro"/>
</dbReference>
<dbReference type="GO" id="GO:0005763">
    <property type="term" value="C:mitochondrial small ribosomal subunit"/>
    <property type="evidence" value="ECO:0007669"/>
    <property type="project" value="TreeGrafter"/>
</dbReference>
<sequence>MFKRIWQTSKLGLRTYSSGSSNKKVARASEDWSKQFGGDPMQTLKGVVDLTDSSSRSAVGSEFLPRIDSGTYRPFDLGIASTRLAHKNARAVTKVDKFKVTGINPLALWKHPSALSQFITTNGKIIPGYMHGTKGKNQKRLSKAIRRCRAAGLLSHVHRGVDQLSQNQYR</sequence>
<evidence type="ECO:0000256" key="3">
    <source>
        <dbReference type="ARBA" id="ARBA00023274"/>
    </source>
</evidence>
<evidence type="ECO:0000256" key="4">
    <source>
        <dbReference type="ARBA" id="ARBA00035264"/>
    </source>
</evidence>
<dbReference type="AlphaFoldDB" id="A0A2T0FI79"/>
<dbReference type="Proteomes" id="UP000238350">
    <property type="component" value="Unassembled WGS sequence"/>
</dbReference>
<dbReference type="GeneID" id="36516070"/>
<dbReference type="GO" id="GO:0070181">
    <property type="term" value="F:small ribosomal subunit rRNA binding"/>
    <property type="evidence" value="ECO:0007669"/>
    <property type="project" value="TreeGrafter"/>
</dbReference>
<dbReference type="PANTHER" id="PTHR13479:SF40">
    <property type="entry name" value="SMALL RIBOSOMAL SUBUNIT PROTEIN BS18M"/>
    <property type="match status" value="1"/>
</dbReference>
<dbReference type="InterPro" id="IPR001648">
    <property type="entry name" value="Ribosomal_bS18"/>
</dbReference>
<reference evidence="5 6" key="1">
    <citation type="submission" date="2017-04" db="EMBL/GenBank/DDBJ databases">
        <title>Genome sequencing of [Candida] sorbophila.</title>
        <authorList>
            <person name="Ahn J.O."/>
        </authorList>
    </citation>
    <scope>NUCLEOTIDE SEQUENCE [LARGE SCALE GENOMIC DNA]</scope>
    <source>
        <strain evidence="5 6">DS02</strain>
    </source>
</reference>
<dbReference type="PANTHER" id="PTHR13479">
    <property type="entry name" value="30S RIBOSOMAL PROTEIN S18"/>
    <property type="match status" value="1"/>
</dbReference>
<dbReference type="InterPro" id="IPR036870">
    <property type="entry name" value="Ribosomal_bS18_sf"/>
</dbReference>
<evidence type="ECO:0000256" key="2">
    <source>
        <dbReference type="ARBA" id="ARBA00022980"/>
    </source>
</evidence>
<accession>A0A2T0FI79</accession>
<dbReference type="RefSeq" id="XP_024664647.1">
    <property type="nucleotide sequence ID" value="XM_024808879.1"/>
</dbReference>
<organism evidence="5 6">
    <name type="scientific">Wickerhamiella sorbophila</name>
    <dbReference type="NCBI Taxonomy" id="45607"/>
    <lineage>
        <taxon>Eukaryota</taxon>
        <taxon>Fungi</taxon>
        <taxon>Dikarya</taxon>
        <taxon>Ascomycota</taxon>
        <taxon>Saccharomycotina</taxon>
        <taxon>Dipodascomycetes</taxon>
        <taxon>Dipodascales</taxon>
        <taxon>Trichomonascaceae</taxon>
        <taxon>Wickerhamiella</taxon>
    </lineage>
</organism>
<dbReference type="OrthoDB" id="21463at2759"/>
<keyword evidence="3" id="KW-0687">Ribonucleoprotein</keyword>
<protein>
    <recommendedName>
        <fullName evidence="4">Small ribosomal subunit protein bS18m</fullName>
    </recommendedName>
</protein>
<evidence type="ECO:0000313" key="6">
    <source>
        <dbReference type="Proteomes" id="UP000238350"/>
    </source>
</evidence>
<dbReference type="Gene3D" id="4.10.640.10">
    <property type="entry name" value="Ribosomal protein S18"/>
    <property type="match status" value="1"/>
</dbReference>
<dbReference type="EMBL" id="NDIQ01000021">
    <property type="protein sequence ID" value="PRT54702.1"/>
    <property type="molecule type" value="Genomic_DNA"/>
</dbReference>
<keyword evidence="6" id="KW-1185">Reference proteome</keyword>
<name>A0A2T0FI79_9ASCO</name>
<dbReference type="STRING" id="45607.A0A2T0FI79"/>
<evidence type="ECO:0000313" key="5">
    <source>
        <dbReference type="EMBL" id="PRT54702.1"/>
    </source>
</evidence>
<proteinExistence type="inferred from homology"/>
<dbReference type="Pfam" id="PF01084">
    <property type="entry name" value="Ribosomal_S18"/>
    <property type="match status" value="1"/>
</dbReference>
<dbReference type="SUPFAM" id="SSF46911">
    <property type="entry name" value="Ribosomal protein S18"/>
    <property type="match status" value="1"/>
</dbReference>